<comment type="similarity">
    <text evidence="9">Belongs to the SQRD family.</text>
</comment>
<reference evidence="12 13" key="1">
    <citation type="journal article" date="2016" name="Mol. Biol. Evol.">
        <title>Comparative Genomics of Early-Diverging Mushroom-Forming Fungi Provides Insights into the Origins of Lignocellulose Decay Capabilities.</title>
        <authorList>
            <person name="Nagy L.G."/>
            <person name="Riley R."/>
            <person name="Tritt A."/>
            <person name="Adam C."/>
            <person name="Daum C."/>
            <person name="Floudas D."/>
            <person name="Sun H."/>
            <person name="Yadav J.S."/>
            <person name="Pangilinan J."/>
            <person name="Larsson K.H."/>
            <person name="Matsuura K."/>
            <person name="Barry K."/>
            <person name="Labutti K."/>
            <person name="Kuo R."/>
            <person name="Ohm R.A."/>
            <person name="Bhattacharya S.S."/>
            <person name="Shirouzu T."/>
            <person name="Yoshinaga Y."/>
            <person name="Martin F.M."/>
            <person name="Grigoriev I.V."/>
            <person name="Hibbett D.S."/>
        </authorList>
    </citation>
    <scope>NUCLEOTIDE SEQUENCE [LARGE SCALE GENOMIC DNA]</scope>
    <source>
        <strain evidence="12 13">TUFC12733</strain>
    </source>
</reference>
<dbReference type="GO" id="GO:0005739">
    <property type="term" value="C:mitochondrion"/>
    <property type="evidence" value="ECO:0007669"/>
    <property type="project" value="UniProtKB-SubCell"/>
</dbReference>
<dbReference type="EMBL" id="KV417290">
    <property type="protein sequence ID" value="KZO95191.1"/>
    <property type="molecule type" value="Genomic_DNA"/>
</dbReference>
<keyword evidence="8" id="KW-0496">Mitochondrion</keyword>
<evidence type="ECO:0000259" key="11">
    <source>
        <dbReference type="Pfam" id="PF07992"/>
    </source>
</evidence>
<accession>A0A167KZX8</accession>
<evidence type="ECO:0000256" key="5">
    <source>
        <dbReference type="ARBA" id="ARBA00022827"/>
    </source>
</evidence>
<name>A0A167KZX8_CALVF</name>
<dbReference type="GO" id="GO:0071949">
    <property type="term" value="F:FAD binding"/>
    <property type="evidence" value="ECO:0007669"/>
    <property type="project" value="TreeGrafter"/>
</dbReference>
<evidence type="ECO:0000256" key="6">
    <source>
        <dbReference type="ARBA" id="ARBA00022946"/>
    </source>
</evidence>
<gene>
    <name evidence="12" type="ORF">CALVIDRAFT_550155</name>
</gene>
<evidence type="ECO:0000256" key="1">
    <source>
        <dbReference type="ARBA" id="ARBA00001974"/>
    </source>
</evidence>
<dbReference type="GO" id="GO:0048038">
    <property type="term" value="F:quinone binding"/>
    <property type="evidence" value="ECO:0007669"/>
    <property type="project" value="UniProtKB-KW"/>
</dbReference>
<comment type="cofactor">
    <cofactor evidence="1">
        <name>FAD</name>
        <dbReference type="ChEBI" id="CHEBI:57692"/>
    </cofactor>
</comment>
<evidence type="ECO:0000256" key="2">
    <source>
        <dbReference type="ARBA" id="ARBA00004173"/>
    </source>
</evidence>
<sequence length="452" mass="49357">MNPALAARRAVHIPRFVRAYAAEAKPHHKILVVGGGSGGLNVANQLYNRFEKEGKKLADGDVAIIDAAEWHYYQPGWTLVGAGLKQKSQLRRRMTELIPKHIALVPEKVASFAPDANSVTLSSGEVVTYESLVVAAGLQINWDNIKGLSPALADPASGVSSIYSYDTCDKTWADIEAFRGGKAIFTQPAGVIKCAGAPQKIMWMAWDRWRRTKRGEAADVEFVTGMPTMFSVKKYSDALNALRVERGIGGLFEHNLVEIDHRARVARFKKPDGALVDKEYTLLHVTPQQGPLDFIKSSPLADGVGWVDVDQGTLRHKKYGNVWSLGDCSSLPTSKTAAAITAQTPVLVDNFYRVAETGEVGGAVYDGYTSCPLLTGYGELMLAEFVYGLKPKETFAAQFGIDQVTPRRLFYHLKKDLFPAVYFGAMVHGKWFGPNGLQPPTFPAKVEAAPSA</sequence>
<dbReference type="Pfam" id="PF07992">
    <property type="entry name" value="Pyr_redox_2"/>
    <property type="match status" value="1"/>
</dbReference>
<evidence type="ECO:0000256" key="4">
    <source>
        <dbReference type="ARBA" id="ARBA00022719"/>
    </source>
</evidence>
<evidence type="ECO:0000256" key="8">
    <source>
        <dbReference type="ARBA" id="ARBA00023128"/>
    </source>
</evidence>
<keyword evidence="4" id="KW-0874">Quinone</keyword>
<dbReference type="FunFam" id="3.50.50.60:FF:000034">
    <property type="entry name" value="sulfide:quinone oxidoreductase, mitochondrial"/>
    <property type="match status" value="1"/>
</dbReference>
<dbReference type="InterPro" id="IPR015904">
    <property type="entry name" value="Sulphide_quinone_reductase"/>
</dbReference>
<evidence type="ECO:0000313" key="12">
    <source>
        <dbReference type="EMBL" id="KZO95191.1"/>
    </source>
</evidence>
<dbReference type="PANTHER" id="PTHR10632">
    <property type="entry name" value="SULFIDE:QUINONE OXIDOREDUCTASE"/>
    <property type="match status" value="1"/>
</dbReference>
<keyword evidence="6" id="KW-0809">Transit peptide</keyword>
<dbReference type="SUPFAM" id="SSF51905">
    <property type="entry name" value="FAD/NAD(P)-binding domain"/>
    <property type="match status" value="2"/>
</dbReference>
<dbReference type="STRING" id="1330018.A0A167KZX8"/>
<evidence type="ECO:0000256" key="3">
    <source>
        <dbReference type="ARBA" id="ARBA00022630"/>
    </source>
</evidence>
<dbReference type="PANTHER" id="PTHR10632:SF2">
    <property type="entry name" value="SULFIDE:QUINONE OXIDOREDUCTASE, MITOCHONDRIAL"/>
    <property type="match status" value="1"/>
</dbReference>
<keyword evidence="3" id="KW-0285">Flavoprotein</keyword>
<dbReference type="InterPro" id="IPR036188">
    <property type="entry name" value="FAD/NAD-bd_sf"/>
</dbReference>
<evidence type="ECO:0000313" key="13">
    <source>
        <dbReference type="Proteomes" id="UP000076738"/>
    </source>
</evidence>
<dbReference type="OrthoDB" id="5376590at2759"/>
<dbReference type="Proteomes" id="UP000076738">
    <property type="component" value="Unassembled WGS sequence"/>
</dbReference>
<comment type="subcellular location">
    <subcellularLocation>
        <location evidence="2">Mitochondrion</location>
    </subcellularLocation>
</comment>
<evidence type="ECO:0000256" key="10">
    <source>
        <dbReference type="ARBA" id="ARBA00070160"/>
    </source>
</evidence>
<dbReference type="InterPro" id="IPR023753">
    <property type="entry name" value="FAD/NAD-binding_dom"/>
</dbReference>
<keyword evidence="7" id="KW-0560">Oxidoreductase</keyword>
<dbReference type="GO" id="GO:0070221">
    <property type="term" value="P:sulfide oxidation, using sulfide:quinone oxidoreductase"/>
    <property type="evidence" value="ECO:0007669"/>
    <property type="project" value="TreeGrafter"/>
</dbReference>
<proteinExistence type="inferred from homology"/>
<evidence type="ECO:0000256" key="7">
    <source>
        <dbReference type="ARBA" id="ARBA00023002"/>
    </source>
</evidence>
<dbReference type="GO" id="GO:0070224">
    <property type="term" value="F:sulfide:quinone oxidoreductase activity"/>
    <property type="evidence" value="ECO:0007669"/>
    <property type="project" value="TreeGrafter"/>
</dbReference>
<dbReference type="AlphaFoldDB" id="A0A167KZX8"/>
<keyword evidence="13" id="KW-1185">Reference proteome</keyword>
<protein>
    <recommendedName>
        <fullName evidence="10">Sulfide:quinone oxidoreductase, mitochondrial</fullName>
    </recommendedName>
</protein>
<evidence type="ECO:0000256" key="9">
    <source>
        <dbReference type="ARBA" id="ARBA00060891"/>
    </source>
</evidence>
<keyword evidence="5" id="KW-0274">FAD</keyword>
<dbReference type="Gene3D" id="3.50.50.60">
    <property type="entry name" value="FAD/NAD(P)-binding domain"/>
    <property type="match status" value="2"/>
</dbReference>
<feature type="domain" description="FAD/NAD(P)-binding" evidence="11">
    <location>
        <begin position="29"/>
        <end position="336"/>
    </location>
</feature>
<organism evidence="12 13">
    <name type="scientific">Calocera viscosa (strain TUFC12733)</name>
    <dbReference type="NCBI Taxonomy" id="1330018"/>
    <lineage>
        <taxon>Eukaryota</taxon>
        <taxon>Fungi</taxon>
        <taxon>Dikarya</taxon>
        <taxon>Basidiomycota</taxon>
        <taxon>Agaricomycotina</taxon>
        <taxon>Dacrymycetes</taxon>
        <taxon>Dacrymycetales</taxon>
        <taxon>Dacrymycetaceae</taxon>
        <taxon>Calocera</taxon>
    </lineage>
</organism>